<protein>
    <submittedName>
        <fullName evidence="3">RYDR_ITPR domain-containing protein</fullName>
    </submittedName>
</protein>
<accession>A0A1I8FA80</accession>
<sequence>AQYSSLLNWCTREGATFARNYGVRFVLDIIRTHCMPGNKADPFSSDQCSSELRRSLFHIIRVNETLQMLTELMDHATKSSQLSCCTLIRSTRWTPSTRAPLFLQGVGFAGLLTAWQLDVPSAHSTAGVDSIGEAVIDFRGLRHLLCASPDSAESLTAGEPGWQKLVTKAVGCRAAAAVTSCCCGAGQHETMQQITACPPPPSRPPRGRGSSSQHQKDSGGRRFRLRCQLFNGDDEDDEDRRRQAMTKLLAEGAPAEVGEVDTEARRCTLTPSACLWPRRCRRFCCRARRRYEAAEEEDVRKEPAGLPSLPRHADDFLLSRNNLVHNSHVLYLRTVAALENKGKQLRHLFEGFLSSGLAQKTLRILQLVPTRPWQQAAAVGGDRKLPPPLCRHRLRVLH</sequence>
<feature type="region of interest" description="Disordered" evidence="1">
    <location>
        <begin position="194"/>
        <end position="220"/>
    </location>
</feature>
<organism evidence="2 3">
    <name type="scientific">Macrostomum lignano</name>
    <dbReference type="NCBI Taxonomy" id="282301"/>
    <lineage>
        <taxon>Eukaryota</taxon>
        <taxon>Metazoa</taxon>
        <taxon>Spiralia</taxon>
        <taxon>Lophotrochozoa</taxon>
        <taxon>Platyhelminthes</taxon>
        <taxon>Rhabditophora</taxon>
        <taxon>Macrostomorpha</taxon>
        <taxon>Macrostomida</taxon>
        <taxon>Macrostomidae</taxon>
        <taxon>Macrostomum</taxon>
    </lineage>
</organism>
<evidence type="ECO:0000313" key="2">
    <source>
        <dbReference type="Proteomes" id="UP000095280"/>
    </source>
</evidence>
<keyword evidence="2" id="KW-1185">Reference proteome</keyword>
<reference evidence="3" key="1">
    <citation type="submission" date="2016-11" db="UniProtKB">
        <authorList>
            <consortium name="WormBaseParasite"/>
        </authorList>
    </citation>
    <scope>IDENTIFICATION</scope>
</reference>
<name>A0A1I8FA80_9PLAT</name>
<evidence type="ECO:0000256" key="1">
    <source>
        <dbReference type="SAM" id="MobiDB-lite"/>
    </source>
</evidence>
<proteinExistence type="predicted"/>
<dbReference type="Proteomes" id="UP000095280">
    <property type="component" value="Unplaced"/>
</dbReference>
<dbReference type="AlphaFoldDB" id="A0A1I8FA80"/>
<evidence type="ECO:0000313" key="3">
    <source>
        <dbReference type="WBParaSite" id="maker-unitig_25988-snap-gene-0.2-mRNA-1"/>
    </source>
</evidence>
<dbReference type="WBParaSite" id="maker-unitig_25988-snap-gene-0.2-mRNA-1">
    <property type="protein sequence ID" value="maker-unitig_25988-snap-gene-0.2-mRNA-1"/>
    <property type="gene ID" value="maker-unitig_25988-snap-gene-0.2"/>
</dbReference>